<sequence length="309" mass="31314">MNLSRPTFRTIGALAATATAAILPTNPAAAAPESCPQWTQRTAASGYGLLENLAFDGRGNLLLSEQSATGVGGSLQRLSADGAKSVAVGDIDGPGGVIVVGDTAYFTTGNSAVAALTGRADGTIRALDLDSGTVTTVATGLTMPNGLAQLPNGDFVVSKDVGAGSMTRVAANGSASPYAPSLTSTNGLAFDRARNRLVVSTTFDPTTVVTFVDYADPSRPTPHTVIPGHGPLNAADDLTVGPDGKAYVALNVAGRIQQVDLDTRQTCTIADGLPLSSSVRFGAGPGWNPHALYVTSFLGTVTQLTPPTS</sequence>
<proteinExistence type="predicted"/>
<keyword evidence="4" id="KW-1185">Reference proteome</keyword>
<dbReference type="EMBL" id="BMNE01000004">
    <property type="protein sequence ID" value="GGN84357.1"/>
    <property type="molecule type" value="Genomic_DNA"/>
</dbReference>
<dbReference type="Gene3D" id="2.120.10.30">
    <property type="entry name" value="TolB, C-terminal domain"/>
    <property type="match status" value="1"/>
</dbReference>
<feature type="signal peptide" evidence="1">
    <location>
        <begin position="1"/>
        <end position="30"/>
    </location>
</feature>
<evidence type="ECO:0000256" key="1">
    <source>
        <dbReference type="SAM" id="SignalP"/>
    </source>
</evidence>
<keyword evidence="1" id="KW-0732">Signal</keyword>
<accession>A0ABQ2KJN6</accession>
<organism evidence="3 4">
    <name type="scientific">Nocardia rhizosphaerihabitans</name>
    <dbReference type="NCBI Taxonomy" id="1691570"/>
    <lineage>
        <taxon>Bacteria</taxon>
        <taxon>Bacillati</taxon>
        <taxon>Actinomycetota</taxon>
        <taxon>Actinomycetes</taxon>
        <taxon>Mycobacteriales</taxon>
        <taxon>Nocardiaceae</taxon>
        <taxon>Nocardia</taxon>
    </lineage>
</organism>
<dbReference type="InterPro" id="IPR013658">
    <property type="entry name" value="SGL"/>
</dbReference>
<comment type="caution">
    <text evidence="3">The sequence shown here is derived from an EMBL/GenBank/DDBJ whole genome shotgun (WGS) entry which is preliminary data.</text>
</comment>
<evidence type="ECO:0000313" key="3">
    <source>
        <dbReference type="EMBL" id="GGN84357.1"/>
    </source>
</evidence>
<feature type="domain" description="SMP-30/Gluconolactonase/LRE-like region" evidence="2">
    <location>
        <begin position="162"/>
        <end position="296"/>
    </location>
</feature>
<feature type="chain" id="PRO_5047163803" description="SMP-30/Gluconolactonase/LRE-like region domain-containing protein" evidence="1">
    <location>
        <begin position="31"/>
        <end position="309"/>
    </location>
</feature>
<protein>
    <recommendedName>
        <fullName evidence="2">SMP-30/Gluconolactonase/LRE-like region domain-containing protein</fullName>
    </recommendedName>
</protein>
<dbReference type="Proteomes" id="UP000658127">
    <property type="component" value="Unassembled WGS sequence"/>
</dbReference>
<evidence type="ECO:0000313" key="4">
    <source>
        <dbReference type="Proteomes" id="UP000658127"/>
    </source>
</evidence>
<dbReference type="Pfam" id="PF08450">
    <property type="entry name" value="SGL"/>
    <property type="match status" value="1"/>
</dbReference>
<gene>
    <name evidence="3" type="ORF">GCM10011610_37580</name>
</gene>
<reference evidence="4" key="1">
    <citation type="journal article" date="2019" name="Int. J. Syst. Evol. Microbiol.">
        <title>The Global Catalogue of Microorganisms (GCM) 10K type strain sequencing project: providing services to taxonomists for standard genome sequencing and annotation.</title>
        <authorList>
            <consortium name="The Broad Institute Genomics Platform"/>
            <consortium name="The Broad Institute Genome Sequencing Center for Infectious Disease"/>
            <person name="Wu L."/>
            <person name="Ma J."/>
        </authorList>
    </citation>
    <scope>NUCLEOTIDE SEQUENCE [LARGE SCALE GENOMIC DNA]</scope>
    <source>
        <strain evidence="4">CGMCC 4.7329</strain>
    </source>
</reference>
<dbReference type="SUPFAM" id="SSF63829">
    <property type="entry name" value="Calcium-dependent phosphotriesterase"/>
    <property type="match status" value="1"/>
</dbReference>
<name>A0ABQ2KJN6_9NOCA</name>
<dbReference type="RefSeq" id="WP_189029981.1">
    <property type="nucleotide sequence ID" value="NZ_BMNE01000004.1"/>
</dbReference>
<dbReference type="InterPro" id="IPR011042">
    <property type="entry name" value="6-blade_b-propeller_TolB-like"/>
</dbReference>
<evidence type="ECO:0000259" key="2">
    <source>
        <dbReference type="Pfam" id="PF08450"/>
    </source>
</evidence>